<feature type="non-terminal residue" evidence="1">
    <location>
        <position position="104"/>
    </location>
</feature>
<evidence type="ECO:0000313" key="1">
    <source>
        <dbReference type="EMBL" id="GAF89190.1"/>
    </source>
</evidence>
<dbReference type="EMBL" id="BARS01010052">
    <property type="protein sequence ID" value="GAF89190.1"/>
    <property type="molecule type" value="Genomic_DNA"/>
</dbReference>
<protein>
    <submittedName>
        <fullName evidence="1">Uncharacterized protein</fullName>
    </submittedName>
</protein>
<reference evidence="1" key="1">
    <citation type="journal article" date="2014" name="Front. Microbiol.">
        <title>High frequency of phylogenetically diverse reductive dehalogenase-homologous genes in deep subseafloor sedimentary metagenomes.</title>
        <authorList>
            <person name="Kawai M."/>
            <person name="Futagami T."/>
            <person name="Toyoda A."/>
            <person name="Takaki Y."/>
            <person name="Nishi S."/>
            <person name="Hori S."/>
            <person name="Arai W."/>
            <person name="Tsubouchi T."/>
            <person name="Morono Y."/>
            <person name="Uchiyama I."/>
            <person name="Ito T."/>
            <person name="Fujiyama A."/>
            <person name="Inagaki F."/>
            <person name="Takami H."/>
        </authorList>
    </citation>
    <scope>NUCLEOTIDE SEQUENCE</scope>
    <source>
        <strain evidence="1">Expedition CK06-06</strain>
    </source>
</reference>
<comment type="caution">
    <text evidence="1">The sequence shown here is derived from an EMBL/GenBank/DDBJ whole genome shotgun (WGS) entry which is preliminary data.</text>
</comment>
<accession>X0UL20</accession>
<organism evidence="1">
    <name type="scientific">marine sediment metagenome</name>
    <dbReference type="NCBI Taxonomy" id="412755"/>
    <lineage>
        <taxon>unclassified sequences</taxon>
        <taxon>metagenomes</taxon>
        <taxon>ecological metagenomes</taxon>
    </lineage>
</organism>
<dbReference type="AlphaFoldDB" id="X0UL20"/>
<proteinExistence type="predicted"/>
<gene>
    <name evidence="1" type="ORF">S01H1_18748</name>
</gene>
<sequence length="104" mass="11246">MAIVGYKKIPVGAGYHNTGAAIAAADYGGVEYEGTVRKFEDFTPHTGRVTPNVRRSAGEISRMLVRNVSGVNLLPKRLVRWKAGYRGQRVDGYVILAPEGTLGV</sequence>
<name>X0UL20_9ZZZZ</name>